<organism evidence="4">
    <name type="scientific">Manihot esculenta</name>
    <name type="common">Cassava</name>
    <name type="synonym">Jatropha manihot</name>
    <dbReference type="NCBI Taxonomy" id="3983"/>
    <lineage>
        <taxon>Eukaryota</taxon>
        <taxon>Viridiplantae</taxon>
        <taxon>Streptophyta</taxon>
        <taxon>Embryophyta</taxon>
        <taxon>Tracheophyta</taxon>
        <taxon>Spermatophyta</taxon>
        <taxon>Magnoliopsida</taxon>
        <taxon>eudicotyledons</taxon>
        <taxon>Gunneridae</taxon>
        <taxon>Pentapetalae</taxon>
        <taxon>rosids</taxon>
        <taxon>fabids</taxon>
        <taxon>Malpighiales</taxon>
        <taxon>Euphorbiaceae</taxon>
        <taxon>Crotonoideae</taxon>
        <taxon>Manihoteae</taxon>
        <taxon>Manihot</taxon>
    </lineage>
</organism>
<sequence length="331" mass="36996">MEWTAVQHLDLRHVGRGFHRPLQPHAAAFHPTQALIVVAIGTYINEFDALTGSRLSTIDIGAPVVRMSYSPTSGHAVIAILEDCTIRSCDFDNEQTCVLHSPEKRMERISVNTEVNFALTPLQPIVFFGFHRKMSVTGWLLHRTLYFMIPFLVVLLNSALFCNEVVGTVEGGRAATKIKTDLKKPIVKLACHPRLPILYVAYADGLIRAYNIHTYAVAYTLQVDNTIKLIGASAFAFHPTLEWIFIGDRRGTLLAWDVSTDRPSLIGITLVGSQPITSIAWLPTLRLLVTVSKDGTLQVWKTRAFLNPNRPPMQANFFESAVFVLQFQENV</sequence>
<dbReference type="STRING" id="3983.A0A2C9UUY0"/>
<evidence type="ECO:0000313" key="4">
    <source>
        <dbReference type="EMBL" id="OAY35436.1"/>
    </source>
</evidence>
<reference evidence="4" key="1">
    <citation type="submission" date="2016-02" db="EMBL/GenBank/DDBJ databases">
        <title>WGS assembly of Manihot esculenta.</title>
        <authorList>
            <person name="Bredeson J.V."/>
            <person name="Prochnik S.E."/>
            <person name="Lyons J.B."/>
            <person name="Schmutz J."/>
            <person name="Grimwood J."/>
            <person name="Vrebalov J."/>
            <person name="Bart R.S."/>
            <person name="Amuge T."/>
            <person name="Ferguson M.E."/>
            <person name="Green R."/>
            <person name="Putnam N."/>
            <person name="Stites J."/>
            <person name="Rounsley S."/>
            <person name="Rokhsar D.S."/>
        </authorList>
    </citation>
    <scope>NUCLEOTIDE SEQUENCE [LARGE SCALE GENOMIC DNA]</scope>
    <source>
        <tissue evidence="4">Leaf</tissue>
    </source>
</reference>
<dbReference type="InterPro" id="IPR036322">
    <property type="entry name" value="WD40_repeat_dom_sf"/>
</dbReference>
<keyword evidence="1 3" id="KW-0853">WD repeat</keyword>
<gene>
    <name evidence="4" type="ORF">MANES_12G101700</name>
</gene>
<evidence type="ECO:0000256" key="3">
    <source>
        <dbReference type="PROSITE-ProRule" id="PRU00221"/>
    </source>
</evidence>
<dbReference type="InterPro" id="IPR001680">
    <property type="entry name" value="WD40_rpt"/>
</dbReference>
<dbReference type="PANTHER" id="PTHR19876:SF68">
    <property type="entry name" value="COATOMER SUBUNIT BETA'-2"/>
    <property type="match status" value="1"/>
</dbReference>
<evidence type="ECO:0000256" key="1">
    <source>
        <dbReference type="ARBA" id="ARBA00022574"/>
    </source>
</evidence>
<dbReference type="AlphaFoldDB" id="A0A2C9UUY0"/>
<dbReference type="Gene3D" id="2.130.10.10">
    <property type="entry name" value="YVTN repeat-like/Quinoprotein amine dehydrogenase"/>
    <property type="match status" value="1"/>
</dbReference>
<proteinExistence type="predicted"/>
<dbReference type="SUPFAM" id="SSF50978">
    <property type="entry name" value="WD40 repeat-like"/>
    <property type="match status" value="1"/>
</dbReference>
<name>A0A2C9UUY0_MANES</name>
<dbReference type="InterPro" id="IPR015943">
    <property type="entry name" value="WD40/YVTN_repeat-like_dom_sf"/>
</dbReference>
<feature type="repeat" description="WD" evidence="3">
    <location>
        <begin position="276"/>
        <end position="303"/>
    </location>
</feature>
<dbReference type="EMBL" id="CM004398">
    <property type="protein sequence ID" value="OAY35436.1"/>
    <property type="molecule type" value="Genomic_DNA"/>
</dbReference>
<protein>
    <submittedName>
        <fullName evidence="4">Uncharacterized protein</fullName>
    </submittedName>
</protein>
<dbReference type="SMART" id="SM00320">
    <property type="entry name" value="WD40"/>
    <property type="match status" value="4"/>
</dbReference>
<accession>A0A2C9UUY0</accession>
<dbReference type="InterPro" id="IPR050844">
    <property type="entry name" value="Coatomer_complex_subunit"/>
</dbReference>
<evidence type="ECO:0000256" key="2">
    <source>
        <dbReference type="ARBA" id="ARBA00022737"/>
    </source>
</evidence>
<dbReference type="Pfam" id="PF00400">
    <property type="entry name" value="WD40"/>
    <property type="match status" value="1"/>
</dbReference>
<keyword evidence="2" id="KW-0677">Repeat</keyword>
<dbReference type="OMA" id="MRANIFQ"/>
<dbReference type="PANTHER" id="PTHR19876">
    <property type="entry name" value="COATOMER"/>
    <property type="match status" value="1"/>
</dbReference>
<dbReference type="PROSITE" id="PS50082">
    <property type="entry name" value="WD_REPEATS_2"/>
    <property type="match status" value="1"/>
</dbReference>
<dbReference type="FunFam" id="2.130.10.10:FF:001164">
    <property type="entry name" value="Transducin/WD40 repeat-like superfamily protein"/>
    <property type="match status" value="1"/>
</dbReference>